<dbReference type="GO" id="GO:0016829">
    <property type="term" value="F:lyase activity"/>
    <property type="evidence" value="ECO:0007669"/>
    <property type="project" value="UniProtKB-KW"/>
</dbReference>
<evidence type="ECO:0000259" key="5">
    <source>
        <dbReference type="Pfam" id="PF19906"/>
    </source>
</evidence>
<evidence type="ECO:0000256" key="4">
    <source>
        <dbReference type="ARBA" id="ARBA00047208"/>
    </source>
</evidence>
<evidence type="ECO:0000256" key="3">
    <source>
        <dbReference type="ARBA" id="ARBA00046336"/>
    </source>
</evidence>
<keyword evidence="1" id="KW-0456">Lyase</keyword>
<gene>
    <name evidence="6" type="ORF">RS82_00039</name>
</gene>
<dbReference type="Pfam" id="PF19906">
    <property type="entry name" value="CGDB"/>
    <property type="match status" value="1"/>
</dbReference>
<name>A0A0M2HGJ4_MICTR</name>
<sequence>MLEREIIQNRGVENVVEDGEVTGFRFLVRMPNYRGAYGRLIDGIDVRVGDHHWERTIPLWTLHGAQYSLDELQASHLDVHWDLDEPAVITVPHPGGLAPGVHDFDIEIAIHAPYIPARFQPSLFHASRKVTVVA</sequence>
<dbReference type="AlphaFoldDB" id="A0A0M2HGJ4"/>
<evidence type="ECO:0000256" key="2">
    <source>
        <dbReference type="ARBA" id="ARBA00023277"/>
    </source>
</evidence>
<accession>A0A0M2HGJ4</accession>
<evidence type="ECO:0000256" key="1">
    <source>
        <dbReference type="ARBA" id="ARBA00023239"/>
    </source>
</evidence>
<evidence type="ECO:0000313" key="6">
    <source>
        <dbReference type="EMBL" id="KJL45797.1"/>
    </source>
</evidence>
<evidence type="ECO:0000313" key="7">
    <source>
        <dbReference type="Proteomes" id="UP000034098"/>
    </source>
</evidence>
<feature type="domain" description="C-glycoside deglycosidase beta subunit" evidence="5">
    <location>
        <begin position="2"/>
        <end position="114"/>
    </location>
</feature>
<keyword evidence="2" id="KW-0119">Carbohydrate metabolism</keyword>
<protein>
    <recommendedName>
        <fullName evidence="4">C-deglycosylation enzyme beta subunit</fullName>
    </recommendedName>
</protein>
<dbReference type="InterPro" id="IPR045959">
    <property type="entry name" value="CGDB"/>
</dbReference>
<organism evidence="6 7">
    <name type="scientific">Microbacterium trichothecenolyticum</name>
    <name type="common">Aureobacterium trichothecenolyticum</name>
    <dbReference type="NCBI Taxonomy" id="69370"/>
    <lineage>
        <taxon>Bacteria</taxon>
        <taxon>Bacillati</taxon>
        <taxon>Actinomycetota</taxon>
        <taxon>Actinomycetes</taxon>
        <taxon>Micrococcales</taxon>
        <taxon>Microbacteriaceae</taxon>
        <taxon>Microbacterium</taxon>
    </lineage>
</organism>
<dbReference type="Proteomes" id="UP000034098">
    <property type="component" value="Unassembled WGS sequence"/>
</dbReference>
<dbReference type="EMBL" id="JYJA01000009">
    <property type="protein sequence ID" value="KJL45797.1"/>
    <property type="molecule type" value="Genomic_DNA"/>
</dbReference>
<proteinExistence type="inferred from homology"/>
<comment type="similarity">
    <text evidence="3">Belongs to the C-glycoside deglycosidase beta subunit family.</text>
</comment>
<comment type="caution">
    <text evidence="6">The sequence shown here is derived from an EMBL/GenBank/DDBJ whole genome shotgun (WGS) entry which is preliminary data.</text>
</comment>
<keyword evidence="7" id="KW-1185">Reference proteome</keyword>
<reference evidence="6 7" key="1">
    <citation type="submission" date="2015-02" db="EMBL/GenBank/DDBJ databases">
        <title>Draft genome sequences of ten Microbacterium spp. with emphasis on heavy metal contaminated environments.</title>
        <authorList>
            <person name="Corretto E."/>
        </authorList>
    </citation>
    <scope>NUCLEOTIDE SEQUENCE [LARGE SCALE GENOMIC DNA]</scope>
    <source>
        <strain evidence="6 7">DSM 8608</strain>
    </source>
</reference>
<dbReference type="PATRIC" id="fig|69370.6.peg.37"/>
<dbReference type="RefSeq" id="WP_245619465.1">
    <property type="nucleotide sequence ID" value="NZ_JYJA01000009.1"/>
</dbReference>